<evidence type="ECO:0000313" key="4">
    <source>
        <dbReference type="Proteomes" id="UP000001556"/>
    </source>
</evidence>
<dbReference type="InterPro" id="IPR011659">
    <property type="entry name" value="WD40"/>
</dbReference>
<dbReference type="HOGENOM" id="CLU_557512_0_0_9"/>
<keyword evidence="2" id="KW-0812">Transmembrane</keyword>
<feature type="transmembrane region" description="Helical" evidence="2">
    <location>
        <begin position="93"/>
        <end position="116"/>
    </location>
</feature>
<accession>A4J485</accession>
<dbReference type="eggNOG" id="COG0823">
    <property type="taxonomic scope" value="Bacteria"/>
</dbReference>
<keyword evidence="2" id="KW-1133">Transmembrane helix</keyword>
<dbReference type="AlphaFoldDB" id="A4J485"/>
<sequence length="489" mass="55054">MTEERHHEPDNKVLPFENYLKVKEEWEDDISQLLTHMRQVREAVPVNRRLQVELRKKLLSRQKEIMNQNGIVTSPEEATKRKIAQTGLWQSRLAPFLGVLAAIFIVMSLTCLWRYANGQYHLEVTGSPQEITRFWTEDAPLQPAVSPDGTKILVVRGGSLVLLSHTGVQLAYLEPPEGATFQSPTWSPNGEQISFVFSQQGKEEIRQLAAEKIITATKMSNVYSQTTARGAEKKGQEAKDSLQTFAGKKLKAADLNHKSIHFSNLVYSPDGNRLAYVMGRIGEPTEVWVRYSNGEEKRITNGDAPTWSPNGKYLVVQRPGKSKTYDLWLVNVETGGADLLGPGENPTWSKNGYLAFNTVIVQERVLTFLPNGDPQYTVRQQVAEGRSTYLGEDGSTVLKQLKEGEGWLATSHLLIAPENRISGVELSWLRQQELSGTLEPKTLVLNEISKCEGQVFGPDDKWLLYARRDGDTVALLKLRLGEQWEKERN</sequence>
<proteinExistence type="inferred from homology"/>
<dbReference type="Gene3D" id="2.120.10.30">
    <property type="entry name" value="TolB, C-terminal domain"/>
    <property type="match status" value="2"/>
</dbReference>
<dbReference type="OrthoDB" id="2490564at2"/>
<dbReference type="SUPFAM" id="SSF82171">
    <property type="entry name" value="DPP6 N-terminal domain-like"/>
    <property type="match status" value="1"/>
</dbReference>
<organism evidence="3 4">
    <name type="scientific">Desulforamulus reducens (strain ATCC BAA-1160 / DSM 100696 / MI-1)</name>
    <name type="common">Desulfotomaculum reducens</name>
    <dbReference type="NCBI Taxonomy" id="349161"/>
    <lineage>
        <taxon>Bacteria</taxon>
        <taxon>Bacillati</taxon>
        <taxon>Bacillota</taxon>
        <taxon>Clostridia</taxon>
        <taxon>Eubacteriales</taxon>
        <taxon>Peptococcaceae</taxon>
        <taxon>Desulforamulus</taxon>
    </lineage>
</organism>
<gene>
    <name evidence="3" type="ordered locus">Dred_1354</name>
</gene>
<evidence type="ECO:0000313" key="3">
    <source>
        <dbReference type="EMBL" id="ABO49888.1"/>
    </source>
</evidence>
<dbReference type="STRING" id="349161.Dred_1354"/>
<dbReference type="EMBL" id="CP000612">
    <property type="protein sequence ID" value="ABO49888.1"/>
    <property type="molecule type" value="Genomic_DNA"/>
</dbReference>
<dbReference type="RefSeq" id="WP_011877708.1">
    <property type="nucleotide sequence ID" value="NC_009253.1"/>
</dbReference>
<keyword evidence="4" id="KW-1185">Reference proteome</keyword>
<evidence type="ECO:0000256" key="1">
    <source>
        <dbReference type="ARBA" id="ARBA00009820"/>
    </source>
</evidence>
<name>A4J485_DESRM</name>
<evidence type="ECO:0000256" key="2">
    <source>
        <dbReference type="SAM" id="Phobius"/>
    </source>
</evidence>
<dbReference type="InterPro" id="IPR011042">
    <property type="entry name" value="6-blade_b-propeller_TolB-like"/>
</dbReference>
<dbReference type="PANTHER" id="PTHR36842">
    <property type="entry name" value="PROTEIN TOLB HOMOLOG"/>
    <property type="match status" value="1"/>
</dbReference>
<keyword evidence="2" id="KW-0472">Membrane</keyword>
<dbReference type="PANTHER" id="PTHR36842:SF1">
    <property type="entry name" value="PROTEIN TOLB"/>
    <property type="match status" value="1"/>
</dbReference>
<protein>
    <submittedName>
        <fullName evidence="3">WD40 domain protein beta Propeller</fullName>
    </submittedName>
</protein>
<reference evidence="3 4" key="1">
    <citation type="submission" date="2007-03" db="EMBL/GenBank/DDBJ databases">
        <title>Complete sequence of Desulfotomaculum reducens MI-1.</title>
        <authorList>
            <consortium name="US DOE Joint Genome Institute"/>
            <person name="Copeland A."/>
            <person name="Lucas S."/>
            <person name="Lapidus A."/>
            <person name="Barry K."/>
            <person name="Detter J.C."/>
            <person name="Glavina del Rio T."/>
            <person name="Hammon N."/>
            <person name="Israni S."/>
            <person name="Dalin E."/>
            <person name="Tice H."/>
            <person name="Pitluck S."/>
            <person name="Sims D."/>
            <person name="Brettin T."/>
            <person name="Bruce D."/>
            <person name="Han C."/>
            <person name="Tapia R."/>
            <person name="Schmutz J."/>
            <person name="Larimer F."/>
            <person name="Land M."/>
            <person name="Hauser L."/>
            <person name="Kyrpides N."/>
            <person name="Kim E."/>
            <person name="Tebo B.M."/>
            <person name="Richardson P."/>
        </authorList>
    </citation>
    <scope>NUCLEOTIDE SEQUENCE [LARGE SCALE GENOMIC DNA]</scope>
    <source>
        <strain evidence="3 4">MI-1</strain>
    </source>
</reference>
<dbReference type="Proteomes" id="UP000001556">
    <property type="component" value="Chromosome"/>
</dbReference>
<comment type="similarity">
    <text evidence="1">Belongs to the TolB family.</text>
</comment>
<dbReference type="KEGG" id="drm:Dred_1354"/>
<dbReference type="Pfam" id="PF07676">
    <property type="entry name" value="PD40"/>
    <property type="match status" value="2"/>
</dbReference>